<protein>
    <submittedName>
        <fullName evidence="1">Uncharacterized protein</fullName>
    </submittedName>
</protein>
<organism evidence="1 2">
    <name type="scientific">Austropuccinia psidii MF-1</name>
    <dbReference type="NCBI Taxonomy" id="1389203"/>
    <lineage>
        <taxon>Eukaryota</taxon>
        <taxon>Fungi</taxon>
        <taxon>Dikarya</taxon>
        <taxon>Basidiomycota</taxon>
        <taxon>Pucciniomycotina</taxon>
        <taxon>Pucciniomycetes</taxon>
        <taxon>Pucciniales</taxon>
        <taxon>Sphaerophragmiaceae</taxon>
        <taxon>Austropuccinia</taxon>
    </lineage>
</organism>
<comment type="caution">
    <text evidence="1">The sequence shown here is derived from an EMBL/GenBank/DDBJ whole genome shotgun (WGS) entry which is preliminary data.</text>
</comment>
<dbReference type="AlphaFoldDB" id="A0A9Q3J185"/>
<sequence length="246" mass="27978">MGILILYCLNLPSQERFQPKHSCLAGLIPLPNQPDMITTNNILKPLADNLIQFNVVKTPTPNNSRQGKVVIQLVCLIGDMVATDKAAGFLSYSAKIFSSWCELQDNYRKELKLGEPQTQKQVLATSYSWNEVQNTKLLEKLAKEKCIQWPELNCLPYWDPVTNLLLGVVHSWYEGVLQYHLCYRLAFDSNSIHQQTVSPHTSDSRSNVIMEYNLASENIDHLQVKGYPSAYLIETISKRLKEVIVP</sequence>
<proteinExistence type="predicted"/>
<evidence type="ECO:0000313" key="1">
    <source>
        <dbReference type="EMBL" id="MBW0554258.1"/>
    </source>
</evidence>
<keyword evidence="2" id="KW-1185">Reference proteome</keyword>
<dbReference type="Proteomes" id="UP000765509">
    <property type="component" value="Unassembled WGS sequence"/>
</dbReference>
<dbReference type="EMBL" id="AVOT02060890">
    <property type="protein sequence ID" value="MBW0554258.1"/>
    <property type="molecule type" value="Genomic_DNA"/>
</dbReference>
<dbReference type="OrthoDB" id="3039677at2759"/>
<accession>A0A9Q3J185</accession>
<reference evidence="1" key="1">
    <citation type="submission" date="2021-03" db="EMBL/GenBank/DDBJ databases">
        <title>Draft genome sequence of rust myrtle Austropuccinia psidii MF-1, a brazilian biotype.</title>
        <authorList>
            <person name="Quecine M.C."/>
            <person name="Pachon D.M.R."/>
            <person name="Bonatelli M.L."/>
            <person name="Correr F.H."/>
            <person name="Franceschini L.M."/>
            <person name="Leite T.F."/>
            <person name="Margarido G.R.A."/>
            <person name="Almeida C.A."/>
            <person name="Ferrarezi J.A."/>
            <person name="Labate C.A."/>
        </authorList>
    </citation>
    <scope>NUCLEOTIDE SEQUENCE</scope>
    <source>
        <strain evidence="1">MF-1</strain>
    </source>
</reference>
<name>A0A9Q3J185_9BASI</name>
<evidence type="ECO:0000313" key="2">
    <source>
        <dbReference type="Proteomes" id="UP000765509"/>
    </source>
</evidence>
<gene>
    <name evidence="1" type="ORF">O181_093973</name>
</gene>